<evidence type="ECO:0000313" key="6">
    <source>
        <dbReference type="Proteomes" id="UP000288096"/>
    </source>
</evidence>
<dbReference type="GO" id="GO:0046677">
    <property type="term" value="P:response to antibiotic"/>
    <property type="evidence" value="ECO:0007669"/>
    <property type="project" value="InterPro"/>
</dbReference>
<dbReference type="SUPFAM" id="SSF56601">
    <property type="entry name" value="beta-lactamase/transpeptidase-like"/>
    <property type="match status" value="1"/>
</dbReference>
<name>A0A401FTY6_9BACT</name>
<dbReference type="GO" id="GO:0030655">
    <property type="term" value="P:beta-lactam antibiotic catabolic process"/>
    <property type="evidence" value="ECO:0007669"/>
    <property type="project" value="InterPro"/>
</dbReference>
<protein>
    <recommendedName>
        <fullName evidence="3">beta-lactamase</fullName>
        <ecNumber evidence="3">3.5.2.6</ecNumber>
    </recommendedName>
</protein>
<organism evidence="5 6">
    <name type="scientific">Desulfonema ishimotonii</name>
    <dbReference type="NCBI Taxonomy" id="45657"/>
    <lineage>
        <taxon>Bacteria</taxon>
        <taxon>Pseudomonadati</taxon>
        <taxon>Thermodesulfobacteriota</taxon>
        <taxon>Desulfobacteria</taxon>
        <taxon>Desulfobacterales</taxon>
        <taxon>Desulfococcaceae</taxon>
        <taxon>Desulfonema</taxon>
    </lineage>
</organism>
<proteinExistence type="inferred from homology"/>
<evidence type="ECO:0000256" key="3">
    <source>
        <dbReference type="ARBA" id="ARBA00012865"/>
    </source>
</evidence>
<gene>
    <name evidence="5" type="ORF">DENIS_1383</name>
</gene>
<comment type="caution">
    <text evidence="5">The sequence shown here is derived from an EMBL/GenBank/DDBJ whole genome shotgun (WGS) entry which is preliminary data.</text>
</comment>
<evidence type="ECO:0000313" key="5">
    <source>
        <dbReference type="EMBL" id="GBC60431.1"/>
    </source>
</evidence>
<dbReference type="InterPro" id="IPR000871">
    <property type="entry name" value="Beta-lactam_class-A"/>
</dbReference>
<feature type="domain" description="Beta-lactamase class A catalytic" evidence="4">
    <location>
        <begin position="98"/>
        <end position="250"/>
    </location>
</feature>
<reference evidence="6" key="1">
    <citation type="submission" date="2017-11" db="EMBL/GenBank/DDBJ databases">
        <authorList>
            <person name="Watanabe M."/>
            <person name="Kojima H."/>
        </authorList>
    </citation>
    <scope>NUCLEOTIDE SEQUENCE [LARGE SCALE GENOMIC DNA]</scope>
    <source>
        <strain evidence="6">Tokyo 01</strain>
    </source>
</reference>
<accession>A0A401FTY6</accession>
<reference evidence="6" key="2">
    <citation type="submission" date="2019-01" db="EMBL/GenBank/DDBJ databases">
        <title>Genome sequence of Desulfonema ishimotonii strain Tokyo 01.</title>
        <authorList>
            <person name="Fukui M."/>
        </authorList>
    </citation>
    <scope>NUCLEOTIDE SEQUENCE [LARGE SCALE GENOMIC DNA]</scope>
    <source>
        <strain evidence="6">Tokyo 01</strain>
    </source>
</reference>
<dbReference type="PANTHER" id="PTHR35333">
    <property type="entry name" value="BETA-LACTAMASE"/>
    <property type="match status" value="1"/>
</dbReference>
<comment type="similarity">
    <text evidence="2">Belongs to the class-A beta-lactamase family.</text>
</comment>
<dbReference type="InterPro" id="IPR045155">
    <property type="entry name" value="Beta-lactam_cat"/>
</dbReference>
<dbReference type="InterPro" id="IPR012338">
    <property type="entry name" value="Beta-lactam/transpept-like"/>
</dbReference>
<dbReference type="Pfam" id="PF13354">
    <property type="entry name" value="Beta-lactamase2"/>
    <property type="match status" value="1"/>
</dbReference>
<dbReference type="Gene3D" id="3.40.710.10">
    <property type="entry name" value="DD-peptidase/beta-lactamase superfamily"/>
    <property type="match status" value="1"/>
</dbReference>
<sequence length="288" mass="32017">MIPACGADSACPSLWTCSDPVLQQGLEARIDALSFRPAVADKSLCVALVDITDPVDPRMASLNGNQMMYAASLPKIAILLGAFERISRGEMALDRDTRDTLTRMIRNSSNSAATEMLNRVGRSFLLNLLQSPRYRLYDPDYNGGIWVGKPYGKSPAWKRDPLCNLSHGATVLQVARFYYLLENGRLVSPELSREMKAILGKPAIHHKFVRGLESARRNAEIYRKSGTWKQFHADSAIVERDGRRYIAVALARSPEGGRWLSRLIVALDDLIFAYLPDRYSQAADAPSS</sequence>
<dbReference type="GO" id="GO:0008800">
    <property type="term" value="F:beta-lactamase activity"/>
    <property type="evidence" value="ECO:0007669"/>
    <property type="project" value="UniProtKB-EC"/>
</dbReference>
<dbReference type="AlphaFoldDB" id="A0A401FTY6"/>
<dbReference type="EC" id="3.5.2.6" evidence="3"/>
<evidence type="ECO:0000256" key="2">
    <source>
        <dbReference type="ARBA" id="ARBA00009009"/>
    </source>
</evidence>
<evidence type="ECO:0000259" key="4">
    <source>
        <dbReference type="Pfam" id="PF13354"/>
    </source>
</evidence>
<dbReference type="Proteomes" id="UP000288096">
    <property type="component" value="Unassembled WGS sequence"/>
</dbReference>
<dbReference type="PANTHER" id="PTHR35333:SF3">
    <property type="entry name" value="BETA-LACTAMASE-TYPE TRANSPEPTIDASE FOLD CONTAINING PROTEIN"/>
    <property type="match status" value="1"/>
</dbReference>
<evidence type="ECO:0000256" key="1">
    <source>
        <dbReference type="ARBA" id="ARBA00001526"/>
    </source>
</evidence>
<dbReference type="EMBL" id="BEXT01000001">
    <property type="protein sequence ID" value="GBC60431.1"/>
    <property type="molecule type" value="Genomic_DNA"/>
</dbReference>
<comment type="catalytic activity">
    <reaction evidence="1">
        <text>a beta-lactam + H2O = a substituted beta-amino acid</text>
        <dbReference type="Rhea" id="RHEA:20401"/>
        <dbReference type="ChEBI" id="CHEBI:15377"/>
        <dbReference type="ChEBI" id="CHEBI:35627"/>
        <dbReference type="ChEBI" id="CHEBI:140347"/>
        <dbReference type="EC" id="3.5.2.6"/>
    </reaction>
</comment>
<keyword evidence="6" id="KW-1185">Reference proteome</keyword>